<sequence>MDRFVVVAICVGASGLAAVVPYLVASTYGSPKEKAGSRVYMLSWWFTVLIGAVVLLVTANLGRDYEATHLVQQFSSQLVGLVLLGIVVTLISNIRIAAEAYAAPEGQTEDTPRLTVDRLHSLAASHAKVDTRGPWLALCFVITGSWLLEAYISGWYFHDAGLVFLLPASIATATLAAAAYWSRQMATADNEGTPHDDQPE</sequence>
<feature type="transmembrane region" description="Helical" evidence="1">
    <location>
        <begin position="135"/>
        <end position="156"/>
    </location>
</feature>
<dbReference type="EMBL" id="JBHLWV010000006">
    <property type="protein sequence ID" value="MFC0313625.1"/>
    <property type="molecule type" value="Genomic_DNA"/>
</dbReference>
<proteinExistence type="predicted"/>
<evidence type="ECO:0008006" key="4">
    <source>
        <dbReference type="Google" id="ProtNLM"/>
    </source>
</evidence>
<organism evidence="2 3">
    <name type="scientific">Gordonia phosphorivorans</name>
    <dbReference type="NCBI Taxonomy" id="1056982"/>
    <lineage>
        <taxon>Bacteria</taxon>
        <taxon>Bacillati</taxon>
        <taxon>Actinomycetota</taxon>
        <taxon>Actinomycetes</taxon>
        <taxon>Mycobacteriales</taxon>
        <taxon>Gordoniaceae</taxon>
        <taxon>Gordonia</taxon>
    </lineage>
</organism>
<protein>
    <recommendedName>
        <fullName evidence="4">DUF3180 domain-containing protein</fullName>
    </recommendedName>
</protein>
<dbReference type="Proteomes" id="UP001589783">
    <property type="component" value="Unassembled WGS sequence"/>
</dbReference>
<feature type="transmembrane region" description="Helical" evidence="1">
    <location>
        <begin position="74"/>
        <end position="91"/>
    </location>
</feature>
<keyword evidence="3" id="KW-1185">Reference proteome</keyword>
<gene>
    <name evidence="2" type="ORF">ACFFJD_02000</name>
</gene>
<comment type="caution">
    <text evidence="2">The sequence shown here is derived from an EMBL/GenBank/DDBJ whole genome shotgun (WGS) entry which is preliminary data.</text>
</comment>
<feature type="transmembrane region" description="Helical" evidence="1">
    <location>
        <begin position="40"/>
        <end position="62"/>
    </location>
</feature>
<accession>A0ABV6H422</accession>
<name>A0ABV6H422_9ACTN</name>
<keyword evidence="1" id="KW-0472">Membrane</keyword>
<evidence type="ECO:0000256" key="1">
    <source>
        <dbReference type="SAM" id="Phobius"/>
    </source>
</evidence>
<reference evidence="2 3" key="1">
    <citation type="submission" date="2024-09" db="EMBL/GenBank/DDBJ databases">
        <authorList>
            <person name="Sun Q."/>
            <person name="Mori K."/>
        </authorList>
    </citation>
    <scope>NUCLEOTIDE SEQUENCE [LARGE SCALE GENOMIC DNA]</scope>
    <source>
        <strain evidence="2 3">CCM 7957</strain>
    </source>
</reference>
<keyword evidence="1" id="KW-1133">Transmembrane helix</keyword>
<evidence type="ECO:0000313" key="3">
    <source>
        <dbReference type="Proteomes" id="UP001589783"/>
    </source>
</evidence>
<feature type="transmembrane region" description="Helical" evidence="1">
    <location>
        <begin position="6"/>
        <end position="28"/>
    </location>
</feature>
<evidence type="ECO:0000313" key="2">
    <source>
        <dbReference type="EMBL" id="MFC0313625.1"/>
    </source>
</evidence>
<dbReference type="RefSeq" id="WP_382360146.1">
    <property type="nucleotide sequence ID" value="NZ_JBHLWV010000006.1"/>
</dbReference>
<feature type="transmembrane region" description="Helical" evidence="1">
    <location>
        <begin position="162"/>
        <end position="181"/>
    </location>
</feature>
<keyword evidence="1" id="KW-0812">Transmembrane</keyword>